<dbReference type="SUPFAM" id="SSF46689">
    <property type="entry name" value="Homeodomain-like"/>
    <property type="match status" value="1"/>
</dbReference>
<evidence type="ECO:0000259" key="6">
    <source>
        <dbReference type="PROSITE" id="PS50977"/>
    </source>
</evidence>
<evidence type="ECO:0000256" key="4">
    <source>
        <dbReference type="PROSITE-ProRule" id="PRU00335"/>
    </source>
</evidence>
<dbReference type="Pfam" id="PF00440">
    <property type="entry name" value="TetR_N"/>
    <property type="match status" value="1"/>
</dbReference>
<evidence type="ECO:0000256" key="1">
    <source>
        <dbReference type="ARBA" id="ARBA00023015"/>
    </source>
</evidence>
<reference evidence="8" key="1">
    <citation type="submission" date="2015-02" db="EMBL/GenBank/DDBJ databases">
        <title>Draft Genome of Frankia sp. CpI1-S.</title>
        <authorList>
            <person name="Oshone R.T."/>
            <person name="Ngom M."/>
            <person name="Ghodhbane-Gtari F."/>
            <person name="Gtari M."/>
            <person name="Morris K."/>
            <person name="Thomas K."/>
            <person name="Sen A."/>
            <person name="Tisa L.S."/>
        </authorList>
    </citation>
    <scope>NUCLEOTIDE SEQUENCE [LARGE SCALE GENOMIC DNA]</scope>
    <source>
        <strain evidence="8">CpI1-S</strain>
    </source>
</reference>
<comment type="caution">
    <text evidence="7">The sequence shown here is derived from an EMBL/GenBank/DDBJ whole genome shotgun (WGS) entry which is preliminary data.</text>
</comment>
<evidence type="ECO:0000256" key="2">
    <source>
        <dbReference type="ARBA" id="ARBA00023125"/>
    </source>
</evidence>
<dbReference type="FunFam" id="1.10.10.60:FF:000141">
    <property type="entry name" value="TetR family transcriptional regulator"/>
    <property type="match status" value="1"/>
</dbReference>
<gene>
    <name evidence="7" type="ORF">FF36_00512</name>
</gene>
<reference evidence="7 8" key="2">
    <citation type="journal article" date="2016" name="Genome Announc.">
        <title>Permanent Draft Genome Sequences for Two Variants of Frankia sp. Strain CpI1, the First Frankia Strain Isolated from Root Nodules of Comptonia peregrina.</title>
        <authorList>
            <person name="Oshone R."/>
            <person name="Hurst S.G.IV."/>
            <person name="Abebe-Akele F."/>
            <person name="Simpson S."/>
            <person name="Morris K."/>
            <person name="Thomas W.K."/>
            <person name="Tisa L.S."/>
        </authorList>
    </citation>
    <scope>NUCLEOTIDE SEQUENCE [LARGE SCALE GENOMIC DNA]</scope>
    <source>
        <strain evidence="8">CpI1-S</strain>
    </source>
</reference>
<keyword evidence="8" id="KW-1185">Reference proteome</keyword>
<dbReference type="AlphaFoldDB" id="A0A0D8BMZ4"/>
<protein>
    <submittedName>
        <fullName evidence="7">Transcriptional regulator, TetR family</fullName>
    </submittedName>
</protein>
<dbReference type="Proteomes" id="UP000032545">
    <property type="component" value="Unassembled WGS sequence"/>
</dbReference>
<feature type="region of interest" description="Disordered" evidence="5">
    <location>
        <begin position="1"/>
        <end position="25"/>
    </location>
</feature>
<dbReference type="PRINTS" id="PR00455">
    <property type="entry name" value="HTHTETR"/>
</dbReference>
<dbReference type="PANTHER" id="PTHR30055">
    <property type="entry name" value="HTH-TYPE TRANSCRIPTIONAL REGULATOR RUTR"/>
    <property type="match status" value="1"/>
</dbReference>
<proteinExistence type="predicted"/>
<dbReference type="PANTHER" id="PTHR30055:SF234">
    <property type="entry name" value="HTH-TYPE TRANSCRIPTIONAL REGULATOR BETI"/>
    <property type="match status" value="1"/>
</dbReference>
<organism evidence="7 8">
    <name type="scientific">Frankia torreyi</name>
    <dbReference type="NCBI Taxonomy" id="1856"/>
    <lineage>
        <taxon>Bacteria</taxon>
        <taxon>Bacillati</taxon>
        <taxon>Actinomycetota</taxon>
        <taxon>Actinomycetes</taxon>
        <taxon>Frankiales</taxon>
        <taxon>Frankiaceae</taxon>
        <taxon>Frankia</taxon>
    </lineage>
</organism>
<dbReference type="RefSeq" id="WP_082121609.1">
    <property type="nucleotide sequence ID" value="NZ_JYFN01000002.1"/>
</dbReference>
<dbReference type="InterPro" id="IPR001647">
    <property type="entry name" value="HTH_TetR"/>
</dbReference>
<dbReference type="InterPro" id="IPR050109">
    <property type="entry name" value="HTH-type_TetR-like_transc_reg"/>
</dbReference>
<dbReference type="EMBL" id="JYFN01000002">
    <property type="protein sequence ID" value="KJE25379.1"/>
    <property type="molecule type" value="Genomic_DNA"/>
</dbReference>
<sequence>MGDSTSAEIVDEGTAPDGDPRIPQVEPAGVETAAGRLGWRAARTRNAILDASKKLFLERGYAGTRINNITDACGISRAGFYTYFRDKREIFDTLGQATFQELLQVIAEWETIPRPCTQADVVAWVWKYFAFMDQHGAFILSAQSGPADESVGAASNKMQMRVAWLLGVHLRGRQRTPTDAPEALGLAVQSMMDRTWYHCHAQHLPVDDADVVTTIGGFITAVLEA</sequence>
<dbReference type="GO" id="GO:0000976">
    <property type="term" value="F:transcription cis-regulatory region binding"/>
    <property type="evidence" value="ECO:0007669"/>
    <property type="project" value="TreeGrafter"/>
</dbReference>
<accession>A0A0D8BMZ4</accession>
<dbReference type="GO" id="GO:0003700">
    <property type="term" value="F:DNA-binding transcription factor activity"/>
    <property type="evidence" value="ECO:0007669"/>
    <property type="project" value="TreeGrafter"/>
</dbReference>
<dbReference type="OrthoDB" id="158903at2"/>
<keyword evidence="1" id="KW-0805">Transcription regulation</keyword>
<feature type="DNA-binding region" description="H-T-H motif" evidence="4">
    <location>
        <begin position="65"/>
        <end position="84"/>
    </location>
</feature>
<keyword evidence="3" id="KW-0804">Transcription</keyword>
<evidence type="ECO:0000256" key="5">
    <source>
        <dbReference type="SAM" id="MobiDB-lite"/>
    </source>
</evidence>
<dbReference type="PATRIC" id="fig|1502723.3.peg.569"/>
<dbReference type="PROSITE" id="PS50977">
    <property type="entry name" value="HTH_TETR_2"/>
    <property type="match status" value="1"/>
</dbReference>
<evidence type="ECO:0000313" key="8">
    <source>
        <dbReference type="Proteomes" id="UP000032545"/>
    </source>
</evidence>
<dbReference type="InterPro" id="IPR009057">
    <property type="entry name" value="Homeodomain-like_sf"/>
</dbReference>
<evidence type="ECO:0000256" key="3">
    <source>
        <dbReference type="ARBA" id="ARBA00023163"/>
    </source>
</evidence>
<keyword evidence="2 4" id="KW-0238">DNA-binding</keyword>
<name>A0A0D8BMZ4_9ACTN</name>
<dbReference type="Gene3D" id="1.10.357.10">
    <property type="entry name" value="Tetracycline Repressor, domain 2"/>
    <property type="match status" value="1"/>
</dbReference>
<dbReference type="GO" id="GO:0045892">
    <property type="term" value="P:negative regulation of DNA-templated transcription"/>
    <property type="evidence" value="ECO:0007669"/>
    <property type="project" value="UniProtKB-ARBA"/>
</dbReference>
<evidence type="ECO:0000313" key="7">
    <source>
        <dbReference type="EMBL" id="KJE25379.1"/>
    </source>
</evidence>
<feature type="domain" description="HTH tetR-type" evidence="6">
    <location>
        <begin position="42"/>
        <end position="102"/>
    </location>
</feature>